<reference evidence="1" key="1">
    <citation type="journal article" date="2014" name="Front. Microbiol.">
        <title>High frequency of phylogenetically diverse reductive dehalogenase-homologous genes in deep subseafloor sedimentary metagenomes.</title>
        <authorList>
            <person name="Kawai M."/>
            <person name="Futagami T."/>
            <person name="Toyoda A."/>
            <person name="Takaki Y."/>
            <person name="Nishi S."/>
            <person name="Hori S."/>
            <person name="Arai W."/>
            <person name="Tsubouchi T."/>
            <person name="Morono Y."/>
            <person name="Uchiyama I."/>
            <person name="Ito T."/>
            <person name="Fujiyama A."/>
            <person name="Inagaki F."/>
            <person name="Takami H."/>
        </authorList>
    </citation>
    <scope>NUCLEOTIDE SEQUENCE</scope>
    <source>
        <strain evidence="1">Expedition CK06-06</strain>
    </source>
</reference>
<protein>
    <submittedName>
        <fullName evidence="1">Uncharacterized protein</fullName>
    </submittedName>
</protein>
<accession>X1LD64</accession>
<gene>
    <name evidence="1" type="ORF">S06H3_09678</name>
</gene>
<proteinExistence type="predicted"/>
<comment type="caution">
    <text evidence="1">The sequence shown here is derived from an EMBL/GenBank/DDBJ whole genome shotgun (WGS) entry which is preliminary data.</text>
</comment>
<name>X1LD64_9ZZZZ</name>
<organism evidence="1">
    <name type="scientific">marine sediment metagenome</name>
    <dbReference type="NCBI Taxonomy" id="412755"/>
    <lineage>
        <taxon>unclassified sequences</taxon>
        <taxon>metagenomes</taxon>
        <taxon>ecological metagenomes</taxon>
    </lineage>
</organism>
<feature type="non-terminal residue" evidence="1">
    <location>
        <position position="1"/>
    </location>
</feature>
<dbReference type="EMBL" id="BARV01004318">
    <property type="protein sequence ID" value="GAI17242.1"/>
    <property type="molecule type" value="Genomic_DNA"/>
</dbReference>
<evidence type="ECO:0000313" key="1">
    <source>
        <dbReference type="EMBL" id="GAI17242.1"/>
    </source>
</evidence>
<dbReference type="AlphaFoldDB" id="X1LD64"/>
<sequence length="41" mass="4632">SNPATGAVFLMKMPHYDACYKHLDAKDVKRYARCISTMAKV</sequence>